<dbReference type="InterPro" id="IPR040447">
    <property type="entry name" value="RRM_Rrp7"/>
</dbReference>
<dbReference type="InterPro" id="IPR000504">
    <property type="entry name" value="RRM_dom"/>
</dbReference>
<dbReference type="InterPro" id="IPR024326">
    <property type="entry name" value="RRP7_C"/>
</dbReference>
<keyword evidence="3" id="KW-0175">Coiled coil</keyword>
<dbReference type="STRING" id="1806994.A0A507CFG6"/>
<dbReference type="Pfam" id="PF12923">
    <property type="entry name" value="RRP7"/>
    <property type="match status" value="1"/>
</dbReference>
<comment type="caution">
    <text evidence="6">The sequence shown here is derived from an EMBL/GenBank/DDBJ whole genome shotgun (WGS) entry which is preliminary data.</text>
</comment>
<dbReference type="PROSITE" id="PS50102">
    <property type="entry name" value="RRM"/>
    <property type="match status" value="1"/>
</dbReference>
<dbReference type="GO" id="GO:0032545">
    <property type="term" value="C:CURI complex"/>
    <property type="evidence" value="ECO:0007669"/>
    <property type="project" value="TreeGrafter"/>
</dbReference>
<dbReference type="InterPro" id="IPR035979">
    <property type="entry name" value="RBD_domain_sf"/>
</dbReference>
<dbReference type="PANTHER" id="PTHR13191:SF0">
    <property type="entry name" value="RIBOSOMAL RNA-PROCESSING PROTEIN 7 HOMOLOG A-RELATED"/>
    <property type="match status" value="1"/>
</dbReference>
<dbReference type="Proteomes" id="UP000319731">
    <property type="component" value="Unassembled WGS sequence"/>
</dbReference>
<reference evidence="6 7" key="1">
    <citation type="journal article" date="2019" name="Sci. Rep.">
        <title>Comparative genomics of chytrid fungi reveal insights into the obligate biotrophic and pathogenic lifestyle of Synchytrium endobioticum.</title>
        <authorList>
            <person name="van de Vossenberg B.T.L.H."/>
            <person name="Warris S."/>
            <person name="Nguyen H.D.T."/>
            <person name="van Gent-Pelzer M.P.E."/>
            <person name="Joly D.L."/>
            <person name="van de Geest H.C."/>
            <person name="Bonants P.J.M."/>
            <person name="Smith D.S."/>
            <person name="Levesque C.A."/>
            <person name="van der Lee T.A.J."/>
        </authorList>
    </citation>
    <scope>NUCLEOTIDE SEQUENCE [LARGE SCALE GENOMIC DNA]</scope>
    <source>
        <strain evidence="6 7">JEL517</strain>
    </source>
</reference>
<dbReference type="EMBL" id="QEAO01000005">
    <property type="protein sequence ID" value="TPX36253.1"/>
    <property type="molecule type" value="Genomic_DNA"/>
</dbReference>
<evidence type="ECO:0000259" key="5">
    <source>
        <dbReference type="PROSITE" id="PS50102"/>
    </source>
</evidence>
<dbReference type="RefSeq" id="XP_031026566.1">
    <property type="nucleotide sequence ID" value="XM_031167393.1"/>
</dbReference>
<keyword evidence="7" id="KW-1185">Reference proteome</keyword>
<dbReference type="AlphaFoldDB" id="A0A507CFG6"/>
<dbReference type="GO" id="GO:0000028">
    <property type="term" value="P:ribosomal small subunit assembly"/>
    <property type="evidence" value="ECO:0007669"/>
    <property type="project" value="TreeGrafter"/>
</dbReference>
<organism evidence="6 7">
    <name type="scientific">Synchytrium microbalum</name>
    <dbReference type="NCBI Taxonomy" id="1806994"/>
    <lineage>
        <taxon>Eukaryota</taxon>
        <taxon>Fungi</taxon>
        <taxon>Fungi incertae sedis</taxon>
        <taxon>Chytridiomycota</taxon>
        <taxon>Chytridiomycota incertae sedis</taxon>
        <taxon>Chytridiomycetes</taxon>
        <taxon>Synchytriales</taxon>
        <taxon>Synchytriaceae</taxon>
        <taxon>Synchytrium</taxon>
    </lineage>
</organism>
<dbReference type="PANTHER" id="PTHR13191">
    <property type="entry name" value="RIBOSOMAL RNA PROCESSING PROTEIN 7-RELATED"/>
    <property type="match status" value="1"/>
</dbReference>
<feature type="compositionally biased region" description="Low complexity" evidence="4">
    <location>
        <begin position="38"/>
        <end position="49"/>
    </location>
</feature>
<dbReference type="GeneID" id="42002690"/>
<dbReference type="Pfam" id="PF17799">
    <property type="entry name" value="RRM_Rrp7"/>
    <property type="match status" value="1"/>
</dbReference>
<dbReference type="CDD" id="cd12951">
    <property type="entry name" value="RRP7_Rrp7A"/>
    <property type="match status" value="1"/>
</dbReference>
<comment type="similarity">
    <text evidence="1">Belongs to the RRP7 family.</text>
</comment>
<dbReference type="GO" id="GO:0006364">
    <property type="term" value="P:rRNA processing"/>
    <property type="evidence" value="ECO:0007669"/>
    <property type="project" value="TreeGrafter"/>
</dbReference>
<dbReference type="Gene3D" id="3.30.70.330">
    <property type="match status" value="1"/>
</dbReference>
<dbReference type="InterPro" id="IPR040446">
    <property type="entry name" value="RRP7"/>
</dbReference>
<gene>
    <name evidence="6" type="ORF">SmJEL517_g01465</name>
</gene>
<evidence type="ECO:0000256" key="2">
    <source>
        <dbReference type="PROSITE-ProRule" id="PRU00176"/>
    </source>
</evidence>
<evidence type="ECO:0000313" key="6">
    <source>
        <dbReference type="EMBL" id="TPX36253.1"/>
    </source>
</evidence>
<feature type="region of interest" description="Disordered" evidence="4">
    <location>
        <begin position="1"/>
        <end position="49"/>
    </location>
</feature>
<protein>
    <recommendedName>
        <fullName evidence="5">RRM domain-containing protein</fullName>
    </recommendedName>
</protein>
<proteinExistence type="inferred from homology"/>
<accession>A0A507CFG6</accession>
<dbReference type="OrthoDB" id="5390at2759"/>
<name>A0A507CFG6_9FUNG</name>
<sequence>MAKRKRNQAAAKPAEKPWWDQEEDDEPVAANVEPQNPTKPTTNTDTSSTTISSFASFKVLTIQMPPLLTSTKQIPITNHHLPSTINPIPVTHHLFLKRHETRKANNNSNPKPSNDEEWPVNRTLFVANVPIDATKLHFETLFKGCGSVQDVFFHREKSGGNSLARTAHVVFEDEDGVDCALELKAGQARIWVSADTNADSDEEDSNELLGIPKWQAEQSILYPPLPDLLSRVTHELAIFEQAEKDAREAARNKRNVPDADGFITVTRASKRKTATDGSGATVTAAKAEEVKNLKPKKRELLDFYRFQIKEKKMNQLTELRKKFEQDKERITALKNTRKFKPY</sequence>
<evidence type="ECO:0000256" key="3">
    <source>
        <dbReference type="SAM" id="Coils"/>
    </source>
</evidence>
<dbReference type="SUPFAM" id="SSF54928">
    <property type="entry name" value="RNA-binding domain, RBD"/>
    <property type="match status" value="1"/>
</dbReference>
<evidence type="ECO:0000256" key="4">
    <source>
        <dbReference type="SAM" id="MobiDB-lite"/>
    </source>
</evidence>
<dbReference type="GO" id="GO:0003723">
    <property type="term" value="F:RNA binding"/>
    <property type="evidence" value="ECO:0007669"/>
    <property type="project" value="UniProtKB-UniRule"/>
</dbReference>
<dbReference type="Gene3D" id="6.10.250.1770">
    <property type="match status" value="1"/>
</dbReference>
<feature type="coiled-coil region" evidence="3">
    <location>
        <begin position="306"/>
        <end position="336"/>
    </location>
</feature>
<dbReference type="InterPro" id="IPR012677">
    <property type="entry name" value="Nucleotide-bd_a/b_plait_sf"/>
</dbReference>
<keyword evidence="2" id="KW-0694">RNA-binding</keyword>
<evidence type="ECO:0000256" key="1">
    <source>
        <dbReference type="ARBA" id="ARBA00006110"/>
    </source>
</evidence>
<feature type="domain" description="RRM" evidence="5">
    <location>
        <begin position="122"/>
        <end position="197"/>
    </location>
</feature>
<evidence type="ECO:0000313" key="7">
    <source>
        <dbReference type="Proteomes" id="UP000319731"/>
    </source>
</evidence>
<dbReference type="GO" id="GO:0034456">
    <property type="term" value="C:UTP-C complex"/>
    <property type="evidence" value="ECO:0007669"/>
    <property type="project" value="TreeGrafter"/>
</dbReference>